<dbReference type="RefSeq" id="WP_344841190.1">
    <property type="nucleotide sequence ID" value="NZ_BAABAA010000003.1"/>
</dbReference>
<proteinExistence type="predicted"/>
<evidence type="ECO:0000313" key="2">
    <source>
        <dbReference type="EMBL" id="GAA3560720.1"/>
    </source>
</evidence>
<organism evidence="2 3">
    <name type="scientific">Kribbella ginsengisoli</name>
    <dbReference type="NCBI Taxonomy" id="363865"/>
    <lineage>
        <taxon>Bacteria</taxon>
        <taxon>Bacillati</taxon>
        <taxon>Actinomycetota</taxon>
        <taxon>Actinomycetes</taxon>
        <taxon>Propionibacteriales</taxon>
        <taxon>Kribbellaceae</taxon>
        <taxon>Kribbella</taxon>
    </lineage>
</organism>
<keyword evidence="3" id="KW-1185">Reference proteome</keyword>
<feature type="chain" id="PRO_5045509732" evidence="1">
    <location>
        <begin position="28"/>
        <end position="185"/>
    </location>
</feature>
<evidence type="ECO:0000313" key="3">
    <source>
        <dbReference type="Proteomes" id="UP001501222"/>
    </source>
</evidence>
<gene>
    <name evidence="2" type="ORF">GCM10022235_31310</name>
</gene>
<sequence>MKMKKPRLSLVFISTTALLATFLSTQAQTASAWASDHCQFTTGSLKWQDLTTRTTYSNAAANAIAAWNATPTNVYFTKVTSGTNVKLTDANLGTNGPIVVTNKTCSNGFNATATDSTLNRAYNDGYSSTKKKAYFVFQIGYALGLAPTSAASCPNIEMMYMPTAIDVCGYSDPRPGDITGINTMY</sequence>
<accession>A0ABP6X328</accession>
<reference evidence="3" key="1">
    <citation type="journal article" date="2019" name="Int. J. Syst. Evol. Microbiol.">
        <title>The Global Catalogue of Microorganisms (GCM) 10K type strain sequencing project: providing services to taxonomists for standard genome sequencing and annotation.</title>
        <authorList>
            <consortium name="The Broad Institute Genomics Platform"/>
            <consortium name="The Broad Institute Genome Sequencing Center for Infectious Disease"/>
            <person name="Wu L."/>
            <person name="Ma J."/>
        </authorList>
    </citation>
    <scope>NUCLEOTIDE SEQUENCE [LARGE SCALE GENOMIC DNA]</scope>
    <source>
        <strain evidence="3">JCM 16928</strain>
    </source>
</reference>
<comment type="caution">
    <text evidence="2">The sequence shown here is derived from an EMBL/GenBank/DDBJ whole genome shotgun (WGS) entry which is preliminary data.</text>
</comment>
<protein>
    <submittedName>
        <fullName evidence="2">Uncharacterized protein</fullName>
    </submittedName>
</protein>
<dbReference type="Proteomes" id="UP001501222">
    <property type="component" value="Unassembled WGS sequence"/>
</dbReference>
<keyword evidence="1" id="KW-0732">Signal</keyword>
<dbReference type="SUPFAM" id="SSF55486">
    <property type="entry name" value="Metalloproteases ('zincins'), catalytic domain"/>
    <property type="match status" value="1"/>
</dbReference>
<dbReference type="InterPro" id="IPR024079">
    <property type="entry name" value="MetalloPept_cat_dom_sf"/>
</dbReference>
<dbReference type="Gene3D" id="3.40.390.10">
    <property type="entry name" value="Collagenase (Catalytic Domain)"/>
    <property type="match status" value="1"/>
</dbReference>
<feature type="signal peptide" evidence="1">
    <location>
        <begin position="1"/>
        <end position="27"/>
    </location>
</feature>
<name>A0ABP6X328_9ACTN</name>
<dbReference type="EMBL" id="BAABAA010000003">
    <property type="protein sequence ID" value="GAA3560720.1"/>
    <property type="molecule type" value="Genomic_DNA"/>
</dbReference>
<evidence type="ECO:0000256" key="1">
    <source>
        <dbReference type="SAM" id="SignalP"/>
    </source>
</evidence>